<name>A0A2A7AV36_9FIRM</name>
<sequence>MTKQCTGDELIVFDDMPIGKSLSDYWRWNASDLLNNTLRGSYCEFIVSAALGVDLSGTNDDWTPYDISFPYNWVCNGESRDKVRIEVKSCAYLQAWRQGDGRLSSIQFSIRPTRAWDSISGYAEEVKRQSDVYVFCLYTETVRERANPLVLDGWDFYIVPTHILDEQCGPQKTISLTMLQKLDPYLADYGSIRDAVVDSLNVYPPPDILHSFYHSFLCITEKQPRTTHGAAFSSAIIIFWRFRNGLCDEEGGATL</sequence>
<dbReference type="AlphaFoldDB" id="A0A2A7AV36"/>
<accession>A0A2A7AV36</accession>
<gene>
    <name evidence="1" type="ORF">CGS59_12920</name>
</gene>
<comment type="caution">
    <text evidence="1">The sequence shown here is derived from an EMBL/GenBank/DDBJ whole genome shotgun (WGS) entry which is preliminary data.</text>
</comment>
<reference evidence="1 2" key="1">
    <citation type="journal article" date="2017" name="Front. Microbiol.">
        <title>New Insights into the Diversity of the Genus Faecalibacterium.</title>
        <authorList>
            <person name="Benevides L."/>
            <person name="Burman S."/>
            <person name="Martin R."/>
            <person name="Robert V."/>
            <person name="Thomas M."/>
            <person name="Miquel S."/>
            <person name="Chain F."/>
            <person name="Sokol H."/>
            <person name="Bermudez-Humaran L.G."/>
            <person name="Morrison M."/>
            <person name="Langella P."/>
            <person name="Azevedo V.A."/>
            <person name="Chatel J.M."/>
            <person name="Soares S."/>
        </authorList>
    </citation>
    <scope>NUCLEOTIDE SEQUENCE [LARGE SCALE GENOMIC DNA]</scope>
    <source>
        <strain evidence="1 2">CNCM I 4644</strain>
    </source>
</reference>
<evidence type="ECO:0000313" key="1">
    <source>
        <dbReference type="EMBL" id="PDX83014.1"/>
    </source>
</evidence>
<protein>
    <submittedName>
        <fullName evidence="1">Uncharacterized protein</fullName>
    </submittedName>
</protein>
<organism evidence="1 2">
    <name type="scientific">Faecalibacterium prausnitzii</name>
    <dbReference type="NCBI Taxonomy" id="853"/>
    <lineage>
        <taxon>Bacteria</taxon>
        <taxon>Bacillati</taxon>
        <taxon>Bacillota</taxon>
        <taxon>Clostridia</taxon>
        <taxon>Eubacteriales</taxon>
        <taxon>Oscillospiraceae</taxon>
        <taxon>Faecalibacterium</taxon>
    </lineage>
</organism>
<dbReference type="EMBL" id="NMTZ01000027">
    <property type="protein sequence ID" value="PDX83014.1"/>
    <property type="molecule type" value="Genomic_DNA"/>
</dbReference>
<evidence type="ECO:0000313" key="2">
    <source>
        <dbReference type="Proteomes" id="UP000220480"/>
    </source>
</evidence>
<proteinExistence type="predicted"/>
<dbReference type="Proteomes" id="UP000220480">
    <property type="component" value="Unassembled WGS sequence"/>
</dbReference>
<dbReference type="RefSeq" id="WP_097780243.1">
    <property type="nucleotide sequence ID" value="NZ_NMTZ01000027.1"/>
</dbReference>